<protein>
    <recommendedName>
        <fullName evidence="2">SIS domain-containing protein</fullName>
    </recommendedName>
</protein>
<organism evidence="3 4">
    <name type="scientific">Coniosporium apollinis</name>
    <dbReference type="NCBI Taxonomy" id="61459"/>
    <lineage>
        <taxon>Eukaryota</taxon>
        <taxon>Fungi</taxon>
        <taxon>Dikarya</taxon>
        <taxon>Ascomycota</taxon>
        <taxon>Pezizomycotina</taxon>
        <taxon>Dothideomycetes</taxon>
        <taxon>Dothideomycetes incertae sedis</taxon>
        <taxon>Coniosporium</taxon>
    </lineage>
</organism>
<dbReference type="PANTHER" id="PTHR38418:SF2">
    <property type="entry name" value="SUGAR ISOMERASE, KPSF_GUTQ (AFU_ORTHOLOGUE AFUA_6G08860)"/>
    <property type="match status" value="1"/>
</dbReference>
<evidence type="ECO:0000313" key="3">
    <source>
        <dbReference type="EMBL" id="KAJ9667306.1"/>
    </source>
</evidence>
<dbReference type="SUPFAM" id="SSF53697">
    <property type="entry name" value="SIS domain"/>
    <property type="match status" value="1"/>
</dbReference>
<evidence type="ECO:0000313" key="4">
    <source>
        <dbReference type="Proteomes" id="UP001172684"/>
    </source>
</evidence>
<dbReference type="EMBL" id="JAPDRL010000013">
    <property type="protein sequence ID" value="KAJ9667306.1"/>
    <property type="molecule type" value="Genomic_DNA"/>
</dbReference>
<evidence type="ECO:0000259" key="2">
    <source>
        <dbReference type="PROSITE" id="PS51464"/>
    </source>
</evidence>
<keyword evidence="4" id="KW-1185">Reference proteome</keyword>
<dbReference type="PANTHER" id="PTHR38418">
    <property type="entry name" value="SUGAR ISOMERASE, KPSF/GUTQ (AFU_ORTHOLOGUE AFUA_6G08860)"/>
    <property type="match status" value="1"/>
</dbReference>
<reference evidence="3" key="1">
    <citation type="submission" date="2022-10" db="EMBL/GenBank/DDBJ databases">
        <title>Culturing micro-colonial fungi from biological soil crusts in the Mojave desert and describing Neophaeococcomyces mojavensis, and introducing the new genera and species Taxawa tesnikishii.</title>
        <authorList>
            <person name="Kurbessoian T."/>
            <person name="Stajich J.E."/>
        </authorList>
    </citation>
    <scope>NUCLEOTIDE SEQUENCE</scope>
    <source>
        <strain evidence="3">TK_1</strain>
    </source>
</reference>
<gene>
    <name evidence="3" type="ORF">H2201_002507</name>
</gene>
<proteinExistence type="predicted"/>
<name>A0ABQ9NY52_9PEZI</name>
<feature type="domain" description="SIS" evidence="2">
    <location>
        <begin position="89"/>
        <end position="237"/>
    </location>
</feature>
<dbReference type="PROSITE" id="PS51464">
    <property type="entry name" value="SIS"/>
    <property type="match status" value="1"/>
</dbReference>
<dbReference type="InterPro" id="IPR001347">
    <property type="entry name" value="SIS_dom"/>
</dbReference>
<feature type="region of interest" description="Disordered" evidence="1">
    <location>
        <begin position="18"/>
        <end position="48"/>
    </location>
</feature>
<dbReference type="Gene3D" id="3.40.50.10490">
    <property type="entry name" value="Glucose-6-phosphate isomerase like protein, domain 1"/>
    <property type="match status" value="1"/>
</dbReference>
<dbReference type="Pfam" id="PF01380">
    <property type="entry name" value="SIS"/>
    <property type="match status" value="1"/>
</dbReference>
<dbReference type="InterPro" id="IPR046348">
    <property type="entry name" value="SIS_dom_sf"/>
</dbReference>
<sequence>MALTALPSPTHERVEDLNLAPIPSPRPLKRKRTLPTTPPAAIEDPESAKTLERAVHVLSTEATALSHVTRLYQTDPVAKHGLLSAVGTIVSVNEAGGKLVVCGVGKSGLVGMKTVATMKSLGLGASFMHAGEALHGDLGDVRPNDALLLITFSGRTSELLSLLPHIPSTVHILVLTSHTTPAACPLLALRPDAILLPGPIHESEEESFGVAAPTTSTTVAMAIGDMLALTAVDRIHGERTRKVFKRNHPGGAIGAKARTAEPVVPAVVEERVGTPESV</sequence>
<accession>A0ABQ9NY52</accession>
<evidence type="ECO:0000256" key="1">
    <source>
        <dbReference type="SAM" id="MobiDB-lite"/>
    </source>
</evidence>
<dbReference type="Proteomes" id="UP001172684">
    <property type="component" value="Unassembled WGS sequence"/>
</dbReference>
<comment type="caution">
    <text evidence="3">The sequence shown here is derived from an EMBL/GenBank/DDBJ whole genome shotgun (WGS) entry which is preliminary data.</text>
</comment>